<dbReference type="AlphaFoldDB" id="A0A6A6FHL8"/>
<name>A0A6A6FHL8_9PEZI</name>
<protein>
    <recommendedName>
        <fullName evidence="4">Hydrophobin</fullName>
    </recommendedName>
</protein>
<dbReference type="OrthoDB" id="10439595at2759"/>
<reference evidence="2" key="1">
    <citation type="journal article" date="2020" name="Stud. Mycol.">
        <title>101 Dothideomycetes genomes: a test case for predicting lifestyles and emergence of pathogens.</title>
        <authorList>
            <person name="Haridas S."/>
            <person name="Albert R."/>
            <person name="Binder M."/>
            <person name="Bloem J."/>
            <person name="Labutti K."/>
            <person name="Salamov A."/>
            <person name="Andreopoulos B."/>
            <person name="Baker S."/>
            <person name="Barry K."/>
            <person name="Bills G."/>
            <person name="Bluhm B."/>
            <person name="Cannon C."/>
            <person name="Castanera R."/>
            <person name="Culley D."/>
            <person name="Daum C."/>
            <person name="Ezra D."/>
            <person name="Gonzalez J."/>
            <person name="Henrissat B."/>
            <person name="Kuo A."/>
            <person name="Liang C."/>
            <person name="Lipzen A."/>
            <person name="Lutzoni F."/>
            <person name="Magnuson J."/>
            <person name="Mondo S."/>
            <person name="Nolan M."/>
            <person name="Ohm R."/>
            <person name="Pangilinan J."/>
            <person name="Park H.-J."/>
            <person name="Ramirez L."/>
            <person name="Alfaro M."/>
            <person name="Sun H."/>
            <person name="Tritt A."/>
            <person name="Yoshinaga Y."/>
            <person name="Zwiers L.-H."/>
            <person name="Turgeon B."/>
            <person name="Goodwin S."/>
            <person name="Spatafora J."/>
            <person name="Crous P."/>
            <person name="Grigoriev I."/>
        </authorList>
    </citation>
    <scope>NUCLEOTIDE SEQUENCE</scope>
    <source>
        <strain evidence="2">SCOH1-5</strain>
    </source>
</reference>
<organism evidence="2 3">
    <name type="scientific">Cercospora zeae-maydis SCOH1-5</name>
    <dbReference type="NCBI Taxonomy" id="717836"/>
    <lineage>
        <taxon>Eukaryota</taxon>
        <taxon>Fungi</taxon>
        <taxon>Dikarya</taxon>
        <taxon>Ascomycota</taxon>
        <taxon>Pezizomycotina</taxon>
        <taxon>Dothideomycetes</taxon>
        <taxon>Dothideomycetidae</taxon>
        <taxon>Mycosphaerellales</taxon>
        <taxon>Mycosphaerellaceae</taxon>
        <taxon>Cercospora</taxon>
    </lineage>
</organism>
<keyword evidence="3" id="KW-1185">Reference proteome</keyword>
<sequence>MSFSPNPTTLLLLLILLAFSLSTSSALAQSSSSVSSSSSSSNSNSNSCTLTSTYTPEVCCPDIPAETQYVIRDCNGCVVTTETIPLNCFAPCTASATVNSALTTTIVECDATVTLDPQPGGERVRRWFGGS</sequence>
<proteinExistence type="predicted"/>
<keyword evidence="1" id="KW-0732">Signal</keyword>
<evidence type="ECO:0000313" key="3">
    <source>
        <dbReference type="Proteomes" id="UP000799539"/>
    </source>
</evidence>
<feature type="chain" id="PRO_5025429850" description="Hydrophobin" evidence="1">
    <location>
        <begin position="29"/>
        <end position="131"/>
    </location>
</feature>
<evidence type="ECO:0000256" key="1">
    <source>
        <dbReference type="SAM" id="SignalP"/>
    </source>
</evidence>
<gene>
    <name evidence="2" type="ORF">CERZMDRAFT_97270</name>
</gene>
<feature type="signal peptide" evidence="1">
    <location>
        <begin position="1"/>
        <end position="28"/>
    </location>
</feature>
<evidence type="ECO:0008006" key="4">
    <source>
        <dbReference type="Google" id="ProtNLM"/>
    </source>
</evidence>
<dbReference type="Proteomes" id="UP000799539">
    <property type="component" value="Unassembled WGS sequence"/>
</dbReference>
<evidence type="ECO:0000313" key="2">
    <source>
        <dbReference type="EMBL" id="KAF2212774.1"/>
    </source>
</evidence>
<accession>A0A6A6FHL8</accession>
<dbReference type="EMBL" id="ML992672">
    <property type="protein sequence ID" value="KAF2212774.1"/>
    <property type="molecule type" value="Genomic_DNA"/>
</dbReference>